<keyword evidence="7" id="KW-0408">Iron</keyword>
<dbReference type="PANTHER" id="PTHR23289:SF2">
    <property type="entry name" value="CYTOCHROME C OXIDASE ASSEMBLY PROTEIN COX15 HOMOLOG"/>
    <property type="match status" value="1"/>
</dbReference>
<dbReference type="InterPro" id="IPR023754">
    <property type="entry name" value="HemeA_Synthase_type2"/>
</dbReference>
<comment type="catalytic activity">
    <reaction evidence="11">
        <text>Fe(II)-heme o + 2 A + H2O = Fe(II)-heme a + 2 AH2</text>
        <dbReference type="Rhea" id="RHEA:63388"/>
        <dbReference type="ChEBI" id="CHEBI:13193"/>
        <dbReference type="ChEBI" id="CHEBI:15377"/>
        <dbReference type="ChEBI" id="CHEBI:17499"/>
        <dbReference type="ChEBI" id="CHEBI:60530"/>
        <dbReference type="ChEBI" id="CHEBI:61715"/>
        <dbReference type="EC" id="1.17.99.9"/>
    </reaction>
    <physiologicalReaction direction="left-to-right" evidence="11">
        <dbReference type="Rhea" id="RHEA:63389"/>
    </physiologicalReaction>
</comment>
<keyword evidence="6" id="KW-0560">Oxidoreductase</keyword>
<evidence type="ECO:0000256" key="9">
    <source>
        <dbReference type="ARBA" id="ARBA00023136"/>
    </source>
</evidence>
<keyword evidence="15" id="KW-1185">Reference proteome</keyword>
<dbReference type="HOGENOM" id="CLU_863002_0_0_5"/>
<comment type="cofactor">
    <cofactor evidence="1">
        <name>heme b</name>
        <dbReference type="ChEBI" id="CHEBI:60344"/>
    </cofactor>
</comment>
<dbReference type="InterPro" id="IPR003780">
    <property type="entry name" value="COX15/CtaA_fam"/>
</dbReference>
<gene>
    <name evidence="14" type="ORF">Rumeso_04707</name>
</gene>
<evidence type="ECO:0000256" key="11">
    <source>
        <dbReference type="ARBA" id="ARBA00048044"/>
    </source>
</evidence>
<dbReference type="GO" id="GO:0046872">
    <property type="term" value="F:metal ion binding"/>
    <property type="evidence" value="ECO:0007669"/>
    <property type="project" value="UniProtKB-KW"/>
</dbReference>
<dbReference type="STRING" id="442562.Rumeso_04707"/>
<evidence type="ECO:0000256" key="13">
    <source>
        <dbReference type="SAM" id="Phobius"/>
    </source>
</evidence>
<keyword evidence="5 13" id="KW-1133">Transmembrane helix</keyword>
<keyword evidence="4" id="KW-0479">Metal-binding</keyword>
<dbReference type="EMBL" id="AOSK01000130">
    <property type="protein sequence ID" value="EYD73586.1"/>
    <property type="molecule type" value="Genomic_DNA"/>
</dbReference>
<evidence type="ECO:0000313" key="15">
    <source>
        <dbReference type="Proteomes" id="UP000019666"/>
    </source>
</evidence>
<dbReference type="GO" id="GO:0120547">
    <property type="term" value="F:heme A synthase activity"/>
    <property type="evidence" value="ECO:0007669"/>
    <property type="project" value="UniProtKB-EC"/>
</dbReference>
<evidence type="ECO:0000256" key="1">
    <source>
        <dbReference type="ARBA" id="ARBA00001970"/>
    </source>
</evidence>
<proteinExistence type="predicted"/>
<evidence type="ECO:0000256" key="5">
    <source>
        <dbReference type="ARBA" id="ARBA00022989"/>
    </source>
</evidence>
<dbReference type="GO" id="GO:0006784">
    <property type="term" value="P:heme A biosynthetic process"/>
    <property type="evidence" value="ECO:0007669"/>
    <property type="project" value="InterPro"/>
</dbReference>
<keyword evidence="3 13" id="KW-0812">Transmembrane</keyword>
<feature type="transmembrane region" description="Helical" evidence="13">
    <location>
        <begin position="151"/>
        <end position="169"/>
    </location>
</feature>
<evidence type="ECO:0000313" key="14">
    <source>
        <dbReference type="EMBL" id="EYD73586.1"/>
    </source>
</evidence>
<evidence type="ECO:0000256" key="3">
    <source>
        <dbReference type="ARBA" id="ARBA00022692"/>
    </source>
</evidence>
<comment type="subcellular location">
    <subcellularLocation>
        <location evidence="2">Membrane</location>
        <topology evidence="2">Multi-pass membrane protein</topology>
    </subcellularLocation>
</comment>
<dbReference type="Pfam" id="PF02628">
    <property type="entry name" value="COX15-CtaA"/>
    <property type="match status" value="1"/>
</dbReference>
<dbReference type="Proteomes" id="UP000019666">
    <property type="component" value="Unassembled WGS sequence"/>
</dbReference>
<comment type="caution">
    <text evidence="14">The sequence shown here is derived from an EMBL/GenBank/DDBJ whole genome shotgun (WGS) entry which is preliminary data.</text>
</comment>
<evidence type="ECO:0000256" key="8">
    <source>
        <dbReference type="ARBA" id="ARBA00023133"/>
    </source>
</evidence>
<evidence type="ECO:0000256" key="4">
    <source>
        <dbReference type="ARBA" id="ARBA00022723"/>
    </source>
</evidence>
<keyword evidence="9 13" id="KW-0472">Membrane</keyword>
<feature type="region of interest" description="Disordered" evidence="12">
    <location>
        <begin position="1"/>
        <end position="25"/>
    </location>
</feature>
<evidence type="ECO:0000256" key="2">
    <source>
        <dbReference type="ARBA" id="ARBA00004141"/>
    </source>
</evidence>
<comment type="pathway">
    <text evidence="10">Porphyrin-containing compound metabolism; heme A biosynthesis; heme A from heme O: step 1/1.</text>
</comment>
<sequence>MATKPRSIFEEVGTSERPATTTGAIDRGRPDARRWVRLWLGLIFVLVVAMILVGGLTRLTDSGLSITQWNLVTGTIPPMGAADWQAEFDLYRQSPQYELMNQGMTLSDFQFIYWWEWSHRLLGRVIGLVFILGFVGFLATRRLPSGWTARLLTVGVLIGLQGVVGWWMVSSGLENGMTSVASYRLATHLGLAFAILGLLAWDILLLSRRETELLTARRQGRAEAVLGRDRGSCTCCSCRSSLARWWRASTLAGPSRPGPTWPGASSRPIRWISSRSGATSSRALGWCSSSTGWPATPSPSSPSWSGCTAVARPIRRRGWPST</sequence>
<evidence type="ECO:0000256" key="10">
    <source>
        <dbReference type="ARBA" id="ARBA00044501"/>
    </source>
</evidence>
<organism evidence="14 15">
    <name type="scientific">Rubellimicrobium mesophilum DSM 19309</name>
    <dbReference type="NCBI Taxonomy" id="442562"/>
    <lineage>
        <taxon>Bacteria</taxon>
        <taxon>Pseudomonadati</taxon>
        <taxon>Pseudomonadota</taxon>
        <taxon>Alphaproteobacteria</taxon>
        <taxon>Rhodobacterales</taxon>
        <taxon>Roseobacteraceae</taxon>
        <taxon>Rubellimicrobium</taxon>
    </lineage>
</organism>
<evidence type="ECO:0000256" key="7">
    <source>
        <dbReference type="ARBA" id="ARBA00023004"/>
    </source>
</evidence>
<dbReference type="AlphaFoldDB" id="A0A017HGX5"/>
<evidence type="ECO:0000256" key="6">
    <source>
        <dbReference type="ARBA" id="ARBA00023002"/>
    </source>
</evidence>
<feature type="transmembrane region" description="Helical" evidence="13">
    <location>
        <begin position="121"/>
        <end position="139"/>
    </location>
</feature>
<reference evidence="14 15" key="1">
    <citation type="submission" date="2013-02" db="EMBL/GenBank/DDBJ databases">
        <authorList>
            <person name="Fiebig A."/>
            <person name="Goeker M."/>
            <person name="Klenk H.-P.P."/>
        </authorList>
    </citation>
    <scope>NUCLEOTIDE SEQUENCE [LARGE SCALE GENOMIC DNA]</scope>
    <source>
        <strain evidence="14 15">DSM 19309</strain>
    </source>
</reference>
<feature type="transmembrane region" description="Helical" evidence="13">
    <location>
        <begin position="35"/>
        <end position="56"/>
    </location>
</feature>
<accession>A0A017HGX5</accession>
<protein>
    <submittedName>
        <fullName evidence="14">Heme A synthase, cytochrome oxidase biogenesis protein Cox15-CtaA</fullName>
    </submittedName>
</protein>
<evidence type="ECO:0000256" key="12">
    <source>
        <dbReference type="SAM" id="MobiDB-lite"/>
    </source>
</evidence>
<keyword evidence="8" id="KW-0350">Heme biosynthesis</keyword>
<feature type="transmembrane region" description="Helical" evidence="13">
    <location>
        <begin position="189"/>
        <end position="207"/>
    </location>
</feature>
<dbReference type="GO" id="GO:0016020">
    <property type="term" value="C:membrane"/>
    <property type="evidence" value="ECO:0007669"/>
    <property type="project" value="UniProtKB-SubCell"/>
</dbReference>
<name>A0A017HGX5_9RHOB</name>
<dbReference type="PATRIC" id="fig|442562.3.peg.4636"/>
<dbReference type="PANTHER" id="PTHR23289">
    <property type="entry name" value="CYTOCHROME C OXIDASE ASSEMBLY PROTEIN COX15"/>
    <property type="match status" value="1"/>
</dbReference>